<evidence type="ECO:0000313" key="1">
    <source>
        <dbReference type="EMBL" id="KAF8894182.1"/>
    </source>
</evidence>
<proteinExistence type="predicted"/>
<dbReference type="OrthoDB" id="3016500at2759"/>
<name>A0A9P5NJY8_GYMJU</name>
<reference evidence="1" key="1">
    <citation type="submission" date="2020-11" db="EMBL/GenBank/DDBJ databases">
        <authorList>
            <consortium name="DOE Joint Genome Institute"/>
            <person name="Ahrendt S."/>
            <person name="Riley R."/>
            <person name="Andreopoulos W."/>
            <person name="LaButti K."/>
            <person name="Pangilinan J."/>
            <person name="Ruiz-duenas F.J."/>
            <person name="Barrasa J.M."/>
            <person name="Sanchez-Garcia M."/>
            <person name="Camarero S."/>
            <person name="Miyauchi S."/>
            <person name="Serrano A."/>
            <person name="Linde D."/>
            <person name="Babiker R."/>
            <person name="Drula E."/>
            <person name="Ayuso-Fernandez I."/>
            <person name="Pacheco R."/>
            <person name="Padilla G."/>
            <person name="Ferreira P."/>
            <person name="Barriuso J."/>
            <person name="Kellner H."/>
            <person name="Castanera R."/>
            <person name="Alfaro M."/>
            <person name="Ramirez L."/>
            <person name="Pisabarro A.G."/>
            <person name="Kuo A."/>
            <person name="Tritt A."/>
            <person name="Lipzen A."/>
            <person name="He G."/>
            <person name="Yan M."/>
            <person name="Ng V."/>
            <person name="Cullen D."/>
            <person name="Martin F."/>
            <person name="Rosso M.-N."/>
            <person name="Henrissat B."/>
            <person name="Hibbett D."/>
            <person name="Martinez A.T."/>
            <person name="Grigoriev I.V."/>
        </authorList>
    </citation>
    <scope>NUCLEOTIDE SEQUENCE</scope>
    <source>
        <strain evidence="1">AH 44721</strain>
    </source>
</reference>
<keyword evidence="2" id="KW-1185">Reference proteome</keyword>
<sequence length="267" mass="30650">MYNEIYDSINPDIDSYQLHISLIYTNATHTESAVKVTLHILYFVGVYYTVLSPAVSVFHNLQSQAYSSAALLPLVTLPSVTNNVDLDQALYEYNMPNFYTKWNYLYDSDEKPTDFATNESQPIFSKNQDLAYFNTCSLTNYQVDAYVQLHIMEYIMTSKFPNILPKIIYFLLDAAKVIDAVKGAISAHFLDILGIQDLGRWKYNVLDKTFGIGLATWRPIRINVLITYYSSSKKILVEGKEVTVDMIYLYFFGVIYELQTSPIVQDM</sequence>
<evidence type="ECO:0000313" key="2">
    <source>
        <dbReference type="Proteomes" id="UP000724874"/>
    </source>
</evidence>
<protein>
    <submittedName>
        <fullName evidence="1">Uncharacterized protein</fullName>
    </submittedName>
</protein>
<dbReference type="Proteomes" id="UP000724874">
    <property type="component" value="Unassembled WGS sequence"/>
</dbReference>
<dbReference type="AlphaFoldDB" id="A0A9P5NJY8"/>
<dbReference type="EMBL" id="JADNYJ010000065">
    <property type="protein sequence ID" value="KAF8894182.1"/>
    <property type="molecule type" value="Genomic_DNA"/>
</dbReference>
<comment type="caution">
    <text evidence="1">The sequence shown here is derived from an EMBL/GenBank/DDBJ whole genome shotgun (WGS) entry which is preliminary data.</text>
</comment>
<accession>A0A9P5NJY8</accession>
<gene>
    <name evidence="1" type="ORF">CPB84DRAFT_1748513</name>
</gene>
<organism evidence="1 2">
    <name type="scientific">Gymnopilus junonius</name>
    <name type="common">Spectacular rustgill mushroom</name>
    <name type="synonym">Gymnopilus spectabilis subsp. junonius</name>
    <dbReference type="NCBI Taxonomy" id="109634"/>
    <lineage>
        <taxon>Eukaryota</taxon>
        <taxon>Fungi</taxon>
        <taxon>Dikarya</taxon>
        <taxon>Basidiomycota</taxon>
        <taxon>Agaricomycotina</taxon>
        <taxon>Agaricomycetes</taxon>
        <taxon>Agaricomycetidae</taxon>
        <taxon>Agaricales</taxon>
        <taxon>Agaricineae</taxon>
        <taxon>Hymenogastraceae</taxon>
        <taxon>Gymnopilus</taxon>
    </lineage>
</organism>